<dbReference type="SUPFAM" id="SSF57262">
    <property type="entry name" value="Leech antihemostatic proteins"/>
    <property type="match status" value="4"/>
</dbReference>
<evidence type="ECO:0000256" key="1">
    <source>
        <dbReference type="ARBA" id="ARBA00022690"/>
    </source>
</evidence>
<evidence type="ECO:0000256" key="6">
    <source>
        <dbReference type="SAM" id="SignalP"/>
    </source>
</evidence>
<evidence type="ECO:0000256" key="5">
    <source>
        <dbReference type="SAM" id="Phobius"/>
    </source>
</evidence>
<dbReference type="AlphaFoldDB" id="A0A815EMU2"/>
<sequence length="789" mass="89261">MNFIVKTSLGILLLIVLINGNIDSLNTKFNEQCQSLHCNSSTEICRINPKCDGSKNDLLLKCVYCDLKNPLKNSQQKQQQLPLAPRLLAKSSESKFLTQQNQNLKLNITIDESSYDDYYDYEEDEILDKNDLIETDDYINDYIEPLDIIKNRSQTIRKSGICPKVVQTTDKCNISKIIQPDCRFDTDCPGDFKCCEVTCGKRTCGLPIKSKVFVCPTSFQCTLNCPLGYQTDSNGCLKCECQSCPSMDQCNKHCSTGYLKDLFGCDVCECNDRCPPFFCSIPCPSGVGFAQSENGCPLCQCAIPRSKPIEHTSSCQKDVHCPPGFRCLTDAHNVPMCQAVPSFNSGCPNNLAATCNLQCPNGNYLLDENGCPTCACASNEGKQLISCPEIKCRANCGDTGYQLDENGCQTCKCLIKENVQCSGVMCRMFCQYGFKRDENGCEYCVCNESPQACPLLKCIKSCKNGYRKDYSGCQTCECDEQPEIIDNKCLPLECDLKCKYGLQRDESGCKLCSCNRCSLRTCRMFCMYGFRRSDDGCEMCECDWTPVAEKIQCSERIPCPGTRVCNLNLRLCEIVDPDKVNWFLYDFEIESEMFNDKRFVQTFTNGLIQNIAKKYGLQITQITVSSVQQNGLTSFQIMPFFAENMEEFEKKMDQIDNDLNTHEFRSVLPVVVNVIDDIENERSTKTYVGKLCEKLRNFTRMSSKYMICMIIFLLILTGLTIIILYIYNYRRHFKYPNRSDSKTPICDTPYHQAPTDEDHYHAVQVSDGTSYVAVGSDDIKLSNEKQVYV</sequence>
<dbReference type="Proteomes" id="UP000663889">
    <property type="component" value="Unassembled WGS sequence"/>
</dbReference>
<evidence type="ECO:0000256" key="4">
    <source>
        <dbReference type="ARBA" id="ARBA00022900"/>
    </source>
</evidence>
<dbReference type="InterPro" id="IPR011061">
    <property type="entry name" value="Hirudin/antistatin"/>
</dbReference>
<feature type="transmembrane region" description="Helical" evidence="5">
    <location>
        <begin position="704"/>
        <end position="727"/>
    </location>
</feature>
<gene>
    <name evidence="10" type="ORF">FNK824_LOCUS28601</name>
    <name evidence="9" type="ORF">SEV965_LOCUS26929</name>
</gene>
<dbReference type="EMBL" id="CAJOBE010007906">
    <property type="protein sequence ID" value="CAF4049005.1"/>
    <property type="molecule type" value="Genomic_DNA"/>
</dbReference>
<dbReference type="GO" id="GO:0004867">
    <property type="term" value="F:serine-type endopeptidase inhibitor activity"/>
    <property type="evidence" value="ECO:0007669"/>
    <property type="project" value="UniProtKB-KW"/>
</dbReference>
<dbReference type="PANTHER" id="PTHR46439">
    <property type="entry name" value="CYSTEINE-RICH MOTOR NEURON 1 PROTEIN"/>
    <property type="match status" value="1"/>
</dbReference>
<proteinExistence type="predicted"/>
<keyword evidence="3" id="KW-0677">Repeat</keyword>
<name>A0A815EMU2_9BILA</name>
<keyword evidence="5" id="KW-0472">Membrane</keyword>
<dbReference type="InterPro" id="IPR052624">
    <property type="entry name" value="CRIM1"/>
</dbReference>
<dbReference type="Proteomes" id="UP000663874">
    <property type="component" value="Unassembled WGS sequence"/>
</dbReference>
<feature type="domain" description="Antistasin-like" evidence="7">
    <location>
        <begin position="421"/>
        <end position="446"/>
    </location>
</feature>
<feature type="chain" id="PRO_5035686736" evidence="6">
    <location>
        <begin position="25"/>
        <end position="789"/>
    </location>
</feature>
<dbReference type="PANTHER" id="PTHR46439:SF1">
    <property type="entry name" value="CYSTEINE-RICH MOTOR NEURON 1 PROTEIN"/>
    <property type="match status" value="1"/>
</dbReference>
<dbReference type="Pfam" id="PF02822">
    <property type="entry name" value="Antistasin"/>
    <property type="match status" value="8"/>
</dbReference>
<dbReference type="InterPro" id="IPR036645">
    <property type="entry name" value="Elafin-like_sf"/>
</dbReference>
<keyword evidence="2 6" id="KW-0732">Signal</keyword>
<dbReference type="SMART" id="SM00217">
    <property type="entry name" value="WAP"/>
    <property type="match status" value="1"/>
</dbReference>
<comment type="caution">
    <text evidence="9">The sequence shown here is derived from an EMBL/GenBank/DDBJ whole genome shotgun (WGS) entry which is preliminary data.</text>
</comment>
<dbReference type="InterPro" id="IPR008197">
    <property type="entry name" value="WAP_dom"/>
</dbReference>
<evidence type="ECO:0000313" key="11">
    <source>
        <dbReference type="Proteomes" id="UP000663889"/>
    </source>
</evidence>
<evidence type="ECO:0000256" key="3">
    <source>
        <dbReference type="ARBA" id="ARBA00022737"/>
    </source>
</evidence>
<dbReference type="GO" id="GO:0005576">
    <property type="term" value="C:extracellular region"/>
    <property type="evidence" value="ECO:0007669"/>
    <property type="project" value="InterPro"/>
</dbReference>
<protein>
    <submittedName>
        <fullName evidence="9">Uncharacterized protein</fullName>
    </submittedName>
</protein>
<feature type="domain" description="Antistasin-like" evidence="7">
    <location>
        <begin position="244"/>
        <end position="270"/>
    </location>
</feature>
<dbReference type="GO" id="GO:0005886">
    <property type="term" value="C:plasma membrane"/>
    <property type="evidence" value="ECO:0007669"/>
    <property type="project" value="TreeGrafter"/>
</dbReference>
<dbReference type="PROSITE" id="PS51252">
    <property type="entry name" value="ANTISTASIN"/>
    <property type="match status" value="7"/>
</dbReference>
<evidence type="ECO:0000256" key="2">
    <source>
        <dbReference type="ARBA" id="ARBA00022729"/>
    </source>
</evidence>
<feature type="domain" description="WAP" evidence="8">
    <location>
        <begin position="155"/>
        <end position="208"/>
    </location>
</feature>
<dbReference type="PROSITE" id="PS51390">
    <property type="entry name" value="WAP"/>
    <property type="match status" value="1"/>
</dbReference>
<feature type="domain" description="Antistasin-like" evidence="7">
    <location>
        <begin position="215"/>
        <end position="241"/>
    </location>
</feature>
<evidence type="ECO:0000313" key="10">
    <source>
        <dbReference type="EMBL" id="CAF4049005.1"/>
    </source>
</evidence>
<keyword evidence="5" id="KW-0812">Transmembrane</keyword>
<reference evidence="9" key="1">
    <citation type="submission" date="2021-02" db="EMBL/GenBank/DDBJ databases">
        <authorList>
            <person name="Nowell W R."/>
        </authorList>
    </citation>
    <scope>NUCLEOTIDE SEQUENCE</scope>
</reference>
<organism evidence="9 11">
    <name type="scientific">Rotaria sordida</name>
    <dbReference type="NCBI Taxonomy" id="392033"/>
    <lineage>
        <taxon>Eukaryota</taxon>
        <taxon>Metazoa</taxon>
        <taxon>Spiralia</taxon>
        <taxon>Gnathifera</taxon>
        <taxon>Rotifera</taxon>
        <taxon>Eurotatoria</taxon>
        <taxon>Bdelloidea</taxon>
        <taxon>Philodinida</taxon>
        <taxon>Philodinidae</taxon>
        <taxon>Rotaria</taxon>
    </lineage>
</organism>
<accession>A0A815EMU2</accession>
<dbReference type="Gene3D" id="2.10.22.10">
    <property type="entry name" value="Antistasin, domain 1"/>
    <property type="match status" value="9"/>
</dbReference>
<feature type="domain" description="Antistasin-like" evidence="7">
    <location>
        <begin position="387"/>
        <end position="413"/>
    </location>
</feature>
<evidence type="ECO:0000259" key="7">
    <source>
        <dbReference type="PROSITE" id="PS51252"/>
    </source>
</evidence>
<feature type="domain" description="Antistasin-like" evidence="7">
    <location>
        <begin position="453"/>
        <end position="478"/>
    </location>
</feature>
<evidence type="ECO:0000313" key="9">
    <source>
        <dbReference type="EMBL" id="CAF1313642.1"/>
    </source>
</evidence>
<dbReference type="EMBL" id="CAJNOU010002352">
    <property type="protein sequence ID" value="CAF1313642.1"/>
    <property type="molecule type" value="Genomic_DNA"/>
</dbReference>
<keyword evidence="1" id="KW-0646">Protease inhibitor</keyword>
<evidence type="ECO:0000259" key="8">
    <source>
        <dbReference type="PROSITE" id="PS51390"/>
    </source>
</evidence>
<dbReference type="SUPFAM" id="SSF57256">
    <property type="entry name" value="Elafin-like"/>
    <property type="match status" value="1"/>
</dbReference>
<feature type="domain" description="Antistasin-like" evidence="7">
    <location>
        <begin position="489"/>
        <end position="514"/>
    </location>
</feature>
<feature type="domain" description="Antistasin-like" evidence="7">
    <location>
        <begin position="517"/>
        <end position="542"/>
    </location>
</feature>
<keyword evidence="4" id="KW-0722">Serine protease inhibitor</keyword>
<keyword evidence="5" id="KW-1133">Transmembrane helix</keyword>
<feature type="signal peptide" evidence="6">
    <location>
        <begin position="1"/>
        <end position="24"/>
    </location>
</feature>
<dbReference type="InterPro" id="IPR004094">
    <property type="entry name" value="Antistasin-like"/>
</dbReference>